<gene>
    <name evidence="2" type="ORF">ACFSKL_14480</name>
</gene>
<keyword evidence="1" id="KW-0472">Membrane</keyword>
<name>A0ABW4VPL0_9BACT</name>
<feature type="transmembrane region" description="Helical" evidence="1">
    <location>
        <begin position="6"/>
        <end position="25"/>
    </location>
</feature>
<dbReference type="EMBL" id="JBHUHR010000039">
    <property type="protein sequence ID" value="MFD2036008.1"/>
    <property type="molecule type" value="Genomic_DNA"/>
</dbReference>
<reference evidence="3" key="1">
    <citation type="journal article" date="2019" name="Int. J. Syst. Evol. Microbiol.">
        <title>The Global Catalogue of Microorganisms (GCM) 10K type strain sequencing project: providing services to taxonomists for standard genome sequencing and annotation.</title>
        <authorList>
            <consortium name="The Broad Institute Genomics Platform"/>
            <consortium name="The Broad Institute Genome Sequencing Center for Infectious Disease"/>
            <person name="Wu L."/>
            <person name="Ma J."/>
        </authorList>
    </citation>
    <scope>NUCLEOTIDE SEQUENCE [LARGE SCALE GENOMIC DNA]</scope>
    <source>
        <strain evidence="3">CGMCC 1.15180</strain>
    </source>
</reference>
<organism evidence="2 3">
    <name type="scientific">Belliella marina</name>
    <dbReference type="NCBI Taxonomy" id="1644146"/>
    <lineage>
        <taxon>Bacteria</taxon>
        <taxon>Pseudomonadati</taxon>
        <taxon>Bacteroidota</taxon>
        <taxon>Cytophagia</taxon>
        <taxon>Cytophagales</taxon>
        <taxon>Cyclobacteriaceae</taxon>
        <taxon>Belliella</taxon>
    </lineage>
</organism>
<proteinExistence type="predicted"/>
<keyword evidence="1" id="KW-1133">Transmembrane helix</keyword>
<keyword evidence="1" id="KW-0812">Transmembrane</keyword>
<evidence type="ECO:0000313" key="2">
    <source>
        <dbReference type="EMBL" id="MFD2036008.1"/>
    </source>
</evidence>
<evidence type="ECO:0000313" key="3">
    <source>
        <dbReference type="Proteomes" id="UP001597361"/>
    </source>
</evidence>
<accession>A0ABW4VPL0</accession>
<sequence>MFDIDIISIAMAAAAMVAFAIPFYVNQRKVKKEKSDRTNKITALSKSHGLNIDIQDLWRNQYFVGLDAHQNKLIYIGDLDEMDPKIIYLDEVKIVKVVESSRMVGPKGNSRKVVDGLQLQLINNHGKSIGDLVFFDGDKFSDLVGEPILVKKWEATINAAIKNQMKKDSIVL</sequence>
<comment type="caution">
    <text evidence="2">The sequence shown here is derived from an EMBL/GenBank/DDBJ whole genome shotgun (WGS) entry which is preliminary data.</text>
</comment>
<keyword evidence="3" id="KW-1185">Reference proteome</keyword>
<protein>
    <submittedName>
        <fullName evidence="2">Uncharacterized protein</fullName>
    </submittedName>
</protein>
<dbReference type="Proteomes" id="UP001597361">
    <property type="component" value="Unassembled WGS sequence"/>
</dbReference>
<evidence type="ECO:0000256" key="1">
    <source>
        <dbReference type="SAM" id="Phobius"/>
    </source>
</evidence>